<dbReference type="CDD" id="cd04508">
    <property type="entry name" value="Tudor_SF"/>
    <property type="match status" value="1"/>
</dbReference>
<dbReference type="CDD" id="cd17745">
    <property type="entry name" value="BRCT_p53bp1_rpt1"/>
    <property type="match status" value="1"/>
</dbReference>
<dbReference type="GO" id="GO:0045944">
    <property type="term" value="P:positive regulation of transcription by RNA polymerase II"/>
    <property type="evidence" value="ECO:0007669"/>
    <property type="project" value="TreeGrafter"/>
</dbReference>
<evidence type="ECO:0000256" key="3">
    <source>
        <dbReference type="ARBA" id="ARBA00023242"/>
    </source>
</evidence>
<feature type="compositionally biased region" description="Low complexity" evidence="4">
    <location>
        <begin position="141"/>
        <end position="153"/>
    </location>
</feature>
<dbReference type="Pfam" id="PF16589">
    <property type="entry name" value="BRCT_2"/>
    <property type="match status" value="1"/>
</dbReference>
<dbReference type="GO" id="GO:0005634">
    <property type="term" value="C:nucleus"/>
    <property type="evidence" value="ECO:0007669"/>
    <property type="project" value="UniProtKB-SubCell"/>
</dbReference>
<dbReference type="Gene3D" id="2.30.30.140">
    <property type="match status" value="1"/>
</dbReference>
<keyword evidence="7" id="KW-1185">Reference proteome</keyword>
<reference evidence="6 7" key="1">
    <citation type="journal article" date="2016" name="Genome Biol. Evol.">
        <title>Gene Family Evolution Reflects Adaptation to Soil Environmental Stressors in the Genome of the Collembolan Orchesella cincta.</title>
        <authorList>
            <person name="Faddeeva-Vakhrusheva A."/>
            <person name="Derks M.F."/>
            <person name="Anvar S.Y."/>
            <person name="Agamennone V."/>
            <person name="Suring W."/>
            <person name="Smit S."/>
            <person name="van Straalen N.M."/>
            <person name="Roelofs D."/>
        </authorList>
    </citation>
    <scope>NUCLEOTIDE SEQUENCE [LARGE SCALE GENOMIC DNA]</scope>
    <source>
        <tissue evidence="6">Mixed pool</tissue>
    </source>
</reference>
<protein>
    <submittedName>
        <fullName evidence="6">Tumor suppressor p53-binding protein 1</fullName>
    </submittedName>
</protein>
<dbReference type="InterPro" id="IPR047249">
    <property type="entry name" value="BRCT_p53bp1-like_rpt1"/>
</dbReference>
<dbReference type="InterPro" id="IPR047252">
    <property type="entry name" value="TP53BP1-like"/>
</dbReference>
<feature type="compositionally biased region" description="Low complexity" evidence="4">
    <location>
        <begin position="119"/>
        <end position="133"/>
    </location>
</feature>
<feature type="compositionally biased region" description="Polar residues" evidence="4">
    <location>
        <begin position="639"/>
        <end position="649"/>
    </location>
</feature>
<dbReference type="InterPro" id="IPR047250">
    <property type="entry name" value="BRCT_p53bp1-like_rpt2"/>
</dbReference>
<name>A0A1D2MP19_ORCCI</name>
<dbReference type="PANTHER" id="PTHR15321">
    <property type="entry name" value="TUMOR SUPPRESSOR P53-BINDING PROTEIN 1"/>
    <property type="match status" value="1"/>
</dbReference>
<dbReference type="AlphaFoldDB" id="A0A1D2MP19"/>
<dbReference type="InterPro" id="IPR001357">
    <property type="entry name" value="BRCT_dom"/>
</dbReference>
<accession>A0A1D2MP19</accession>
<sequence length="973" mass="104788">MGKAAVDTFAAAATAPTLDQKSDNNGDLGGMASSSSANNPVISKFDLPSPFTTQELEQLGKNKDGKQDSDSDNDSTKFYSDILQSEENKKKRQNKNKNGSGSGSSNGTPALNSKRVEKGSGTNNGTKATGTKSSQQPLLTSSPNSDQSSIWSSSGGEVEVTIKICDPNTRQVLLEETVLRSDSQRMDAFLKQHCYKLSLSSHSGYLGDISSYGNSAEMVQSSSKSRWTISSLGSTIPRQSIVSIATDTSDISEELMKRPSKPPLHSKSRKRSDGPLLSSTKLDESSSSSSLLSRMNVSGNSMSNGEDHSQASTASSSSKSQSSRGTDSPAKKGKTSSHSKIDHDEGIGTTANQSSTPGSSKKSRAAALKGSSSSGTPTGPAAAEKPATERSTKKPGVRRRVGSASNFPITTTPTPAKLSVVLNTPPPARSVAKIEGTSAKPLNKFEEEMNDEAVLEADLQKGAALWSAILPEELVFARWRDKNYYSGMVKSKGLNDTWIIDFDDGMEDVASESHIVPIRILGVGTKGIYSPDTGYQPHNATVIGQKFGVDADTGSQWVKYAIKCQGLDKAIWCSRRQLSIKEVDAKKLRADYLPPAQGKAGDVSLDNIVSGPRRRTRGTESETNEKSLIAGAFDQSIADSSNAESTVTPKSRGVKPGKKTPASEAKKKRAVITTANTPLTKDASTSSPIKDIAIKESPIKVKSEKYATIEIGKKKPKKTIFQGLQFFLTASGGGDPGISGNPMIMEPLPYDKDEFRELIENSGGEVIDAVGEEADKNVFLISDSFARTVKYIYCLAGSIPCVSHTWITTCLDKHEIVDWEIFQLPSGWSLEHQDLITHHARKPLKGVKIFVTSESDQLYNYWKPVLTAAEATLLKPSRKKGTIIPQGTEVVVTDNNFESTKDVLEEAGALTIPVVKPEWLVQTIITGDRAHMYGHDKYKVQYEETEASGELDGDTEDTEPTENEVLTHMETPD</sequence>
<dbReference type="InterPro" id="IPR036420">
    <property type="entry name" value="BRCT_dom_sf"/>
</dbReference>
<dbReference type="GO" id="GO:0000077">
    <property type="term" value="P:DNA damage checkpoint signaling"/>
    <property type="evidence" value="ECO:0007669"/>
    <property type="project" value="TreeGrafter"/>
</dbReference>
<feature type="compositionally biased region" description="Low complexity" evidence="4">
    <location>
        <begin position="276"/>
        <end position="293"/>
    </location>
</feature>
<feature type="region of interest" description="Disordered" evidence="4">
    <location>
        <begin position="601"/>
        <end position="627"/>
    </location>
</feature>
<evidence type="ECO:0000313" key="6">
    <source>
        <dbReference type="EMBL" id="ODM94601.1"/>
    </source>
</evidence>
<dbReference type="SUPFAM" id="SSF52113">
    <property type="entry name" value="BRCT domain"/>
    <property type="match status" value="2"/>
</dbReference>
<dbReference type="EMBL" id="LJIJ01000783">
    <property type="protein sequence ID" value="ODM94601.1"/>
    <property type="molecule type" value="Genomic_DNA"/>
</dbReference>
<feature type="compositionally biased region" description="Low complexity" evidence="4">
    <location>
        <begin position="1"/>
        <end position="17"/>
    </location>
</feature>
<keyword evidence="3" id="KW-0539">Nucleus</keyword>
<evidence type="ECO:0000313" key="7">
    <source>
        <dbReference type="Proteomes" id="UP000094527"/>
    </source>
</evidence>
<evidence type="ECO:0000256" key="2">
    <source>
        <dbReference type="ARBA" id="ARBA00022763"/>
    </source>
</evidence>
<dbReference type="OMA" id="TWIIDFD"/>
<feature type="compositionally biased region" description="Acidic residues" evidence="4">
    <location>
        <begin position="944"/>
        <end position="962"/>
    </location>
</feature>
<dbReference type="STRING" id="48709.A0A1D2MP19"/>
<evidence type="ECO:0000256" key="1">
    <source>
        <dbReference type="ARBA" id="ARBA00004123"/>
    </source>
</evidence>
<proteinExistence type="predicted"/>
<feature type="compositionally biased region" description="Polar residues" evidence="4">
    <location>
        <begin position="403"/>
        <end position="414"/>
    </location>
</feature>
<feature type="compositionally biased region" description="Polar residues" evidence="4">
    <location>
        <begin position="349"/>
        <end position="360"/>
    </location>
</feature>
<feature type="compositionally biased region" description="Polar residues" evidence="4">
    <location>
        <begin position="32"/>
        <end position="41"/>
    </location>
</feature>
<dbReference type="GO" id="GO:0042393">
    <property type="term" value="F:histone binding"/>
    <property type="evidence" value="ECO:0007669"/>
    <property type="project" value="TreeGrafter"/>
</dbReference>
<feature type="compositionally biased region" description="Basic residues" evidence="4">
    <location>
        <begin position="258"/>
        <end position="270"/>
    </location>
</feature>
<dbReference type="Gene3D" id="3.40.50.10190">
    <property type="entry name" value="BRCT domain"/>
    <property type="match status" value="2"/>
</dbReference>
<feature type="compositionally biased region" description="Low complexity" evidence="4">
    <location>
        <begin position="310"/>
        <end position="323"/>
    </location>
</feature>
<organism evidence="6 7">
    <name type="scientific">Orchesella cincta</name>
    <name type="common">Springtail</name>
    <name type="synonym">Podura cincta</name>
    <dbReference type="NCBI Taxonomy" id="48709"/>
    <lineage>
        <taxon>Eukaryota</taxon>
        <taxon>Metazoa</taxon>
        <taxon>Ecdysozoa</taxon>
        <taxon>Arthropoda</taxon>
        <taxon>Hexapoda</taxon>
        <taxon>Collembola</taxon>
        <taxon>Entomobryomorpha</taxon>
        <taxon>Entomobryoidea</taxon>
        <taxon>Orchesellidae</taxon>
        <taxon>Orchesellinae</taxon>
        <taxon>Orchesella</taxon>
    </lineage>
</organism>
<feature type="region of interest" description="Disordered" evidence="4">
    <location>
        <begin position="1"/>
        <end position="153"/>
    </location>
</feature>
<feature type="region of interest" description="Disordered" evidence="4">
    <location>
        <begin position="639"/>
        <end position="669"/>
    </location>
</feature>
<comment type="caution">
    <text evidence="6">The sequence shown here is derived from an EMBL/GenBank/DDBJ whole genome shotgun (WGS) entry which is preliminary data.</text>
</comment>
<evidence type="ECO:0000256" key="4">
    <source>
        <dbReference type="SAM" id="MobiDB-lite"/>
    </source>
</evidence>
<feature type="compositionally biased region" description="Low complexity" evidence="4">
    <location>
        <begin position="96"/>
        <end position="107"/>
    </location>
</feature>
<feature type="domain" description="BRCT" evidence="5">
    <location>
        <begin position="839"/>
        <end position="924"/>
    </location>
</feature>
<feature type="region of interest" description="Disordered" evidence="4">
    <location>
        <begin position="252"/>
        <end position="423"/>
    </location>
</feature>
<dbReference type="OrthoDB" id="129353at2759"/>
<dbReference type="SMART" id="SM00292">
    <property type="entry name" value="BRCT"/>
    <property type="match status" value="2"/>
</dbReference>
<dbReference type="PROSITE" id="PS50172">
    <property type="entry name" value="BRCT"/>
    <property type="match status" value="2"/>
</dbReference>
<feature type="compositionally biased region" description="Low complexity" evidence="4">
    <location>
        <begin position="370"/>
        <end position="383"/>
    </location>
</feature>
<dbReference type="PANTHER" id="PTHR15321:SF3">
    <property type="entry name" value="TP53-BINDING PROTEIN 1"/>
    <property type="match status" value="1"/>
</dbReference>
<dbReference type="Pfam" id="PF18428">
    <property type="entry name" value="BRCT_3"/>
    <property type="match status" value="1"/>
</dbReference>
<comment type="subcellular location">
    <subcellularLocation>
        <location evidence="1">Nucleus</location>
    </subcellularLocation>
</comment>
<dbReference type="Proteomes" id="UP000094527">
    <property type="component" value="Unassembled WGS sequence"/>
</dbReference>
<keyword evidence="2" id="KW-0227">DNA damage</keyword>
<evidence type="ECO:0000259" key="5">
    <source>
        <dbReference type="PROSITE" id="PS50172"/>
    </source>
</evidence>
<dbReference type="CDD" id="cd17724">
    <property type="entry name" value="BRCT_p53bp1_rpt2"/>
    <property type="match status" value="1"/>
</dbReference>
<feature type="region of interest" description="Disordered" evidence="4">
    <location>
        <begin position="944"/>
        <end position="973"/>
    </location>
</feature>
<feature type="compositionally biased region" description="Basic and acidic residues" evidence="4">
    <location>
        <begin position="58"/>
        <end position="69"/>
    </location>
</feature>
<feature type="compositionally biased region" description="Polar residues" evidence="4">
    <location>
        <begin position="295"/>
        <end position="304"/>
    </location>
</feature>
<gene>
    <name evidence="6" type="ORF">Ocin01_12087</name>
</gene>
<feature type="domain" description="BRCT" evidence="5">
    <location>
        <begin position="716"/>
        <end position="824"/>
    </location>
</feature>